<evidence type="ECO:0000313" key="3">
    <source>
        <dbReference type="Proteomes" id="UP001609175"/>
    </source>
</evidence>
<protein>
    <submittedName>
        <fullName evidence="2">Uncharacterized protein</fullName>
    </submittedName>
</protein>
<dbReference type="EMBL" id="JBIMSO010000041">
    <property type="protein sequence ID" value="MFH5208595.1"/>
    <property type="molecule type" value="Genomic_DNA"/>
</dbReference>
<reference evidence="2 3" key="1">
    <citation type="submission" date="2024-10" db="EMBL/GenBank/DDBJ databases">
        <authorList>
            <person name="Riesco R."/>
        </authorList>
    </citation>
    <scope>NUCLEOTIDE SEQUENCE [LARGE SCALE GENOMIC DNA]</scope>
    <source>
        <strain evidence="2 3">NCIMB 15449</strain>
    </source>
</reference>
<gene>
    <name evidence="2" type="ORF">ACHIPZ_10345</name>
</gene>
<name>A0ABW7JKR9_9NOCA</name>
<dbReference type="RefSeq" id="WP_395114086.1">
    <property type="nucleotide sequence ID" value="NZ_JBIMSO010000041.1"/>
</dbReference>
<sequence length="122" mass="10787">MTAGAVVVGTTGASVVVGAGVSGAGAGVSGAGAGVKGAGAGLSGAGAGFSGAGLGFPGSTGAAGGGTTAGVVALVLVALGVVVADFVVLDVSDGFGSPSSDPQAPTSNRAAQLTSGFHRNSV</sequence>
<proteinExistence type="predicted"/>
<evidence type="ECO:0000313" key="2">
    <source>
        <dbReference type="EMBL" id="MFH5208595.1"/>
    </source>
</evidence>
<organism evidence="2 3">
    <name type="scientific">Antrihabitans spumae</name>
    <dbReference type="NCBI Taxonomy" id="3373370"/>
    <lineage>
        <taxon>Bacteria</taxon>
        <taxon>Bacillati</taxon>
        <taxon>Actinomycetota</taxon>
        <taxon>Actinomycetes</taxon>
        <taxon>Mycobacteriales</taxon>
        <taxon>Nocardiaceae</taxon>
        <taxon>Antrihabitans</taxon>
    </lineage>
</organism>
<feature type="region of interest" description="Disordered" evidence="1">
    <location>
        <begin position="95"/>
        <end position="122"/>
    </location>
</feature>
<evidence type="ECO:0000256" key="1">
    <source>
        <dbReference type="SAM" id="MobiDB-lite"/>
    </source>
</evidence>
<accession>A0ABW7JKR9</accession>
<feature type="compositionally biased region" description="Polar residues" evidence="1">
    <location>
        <begin position="97"/>
        <end position="122"/>
    </location>
</feature>
<comment type="caution">
    <text evidence="2">The sequence shown here is derived from an EMBL/GenBank/DDBJ whole genome shotgun (WGS) entry which is preliminary data.</text>
</comment>
<dbReference type="Proteomes" id="UP001609175">
    <property type="component" value="Unassembled WGS sequence"/>
</dbReference>